<dbReference type="Gene3D" id="1.10.3210.10">
    <property type="entry name" value="Hypothetical protein af1432"/>
    <property type="match status" value="1"/>
</dbReference>
<proteinExistence type="predicted"/>
<accession>A0A085V891</accession>
<evidence type="ECO:0000313" key="2">
    <source>
        <dbReference type="EMBL" id="KFE51654.1"/>
    </source>
</evidence>
<dbReference type="RefSeq" id="WP_020293642.1">
    <property type="nucleotide sequence ID" value="NZ_JPQT01000102.1"/>
</dbReference>
<evidence type="ECO:0000313" key="3">
    <source>
        <dbReference type="Proteomes" id="UP000028643"/>
    </source>
</evidence>
<feature type="domain" description="HDOD" evidence="1">
    <location>
        <begin position="27"/>
        <end position="218"/>
    </location>
</feature>
<dbReference type="PATRIC" id="fig|317.174.peg.2422"/>
<protein>
    <submittedName>
        <fullName evidence="2">Histidine kinase</fullName>
    </submittedName>
</protein>
<keyword evidence="2" id="KW-0418">Kinase</keyword>
<keyword evidence="2" id="KW-0808">Transferase</keyword>
<dbReference type="Proteomes" id="UP000028643">
    <property type="component" value="Unassembled WGS sequence"/>
</dbReference>
<dbReference type="PROSITE" id="PS51833">
    <property type="entry name" value="HDOD"/>
    <property type="match status" value="1"/>
</dbReference>
<dbReference type="GO" id="GO:0016301">
    <property type="term" value="F:kinase activity"/>
    <property type="evidence" value="ECO:0007669"/>
    <property type="project" value="UniProtKB-KW"/>
</dbReference>
<sequence>MPPDTSTPLPVPKTLDAWVKQLDGVALPVPAASHKRVRSALNDSRRSLRDIADMVQDSPALVLSVMREANHHTNKLAEPAESLEVAINRLGLARTEVLLNRLPTLEADEIPATFRQLLLVSQHATQQASGLFAGRLARLWQDIHLGSLLFLSPLWPMALTYPKLLDEWEMRVIHQGESSRVVEKELFGVSLLELCITLAELWHLPLWVTQGYRLLISERRQLVKAMRIARNNDDPLLQQQLMDADPHLHRWLNQPANTVLLGNGLALAAQQAWDSPHCLRWELLTSLYLQQPLDVVQQQVHQNAASSARQHAAPGTWHPAEALLWPWDTRRVHRGMLPAPPPSAEALQIWRKHCAELLIEPSPFNNAMHLTTSSRDALLSCGMQRVMLMMTDKTATMLRVHQIGGLQKEAAETVLYIKESTVLQRLLAQPTQLRMTPANIDQFSALLPGSIRGLFKGQHWLIRSLSSNGKVVMLVFADQGGGPLSEISVQAFGKTCQCIERAMTSFSGRKA</sequence>
<dbReference type="AlphaFoldDB" id="A0A085V891"/>
<name>A0A085V891_PSESX</name>
<dbReference type="InterPro" id="IPR013976">
    <property type="entry name" value="HDOD"/>
</dbReference>
<organism evidence="2 3">
    <name type="scientific">Pseudomonas syringae</name>
    <dbReference type="NCBI Taxonomy" id="317"/>
    <lineage>
        <taxon>Bacteria</taxon>
        <taxon>Pseudomonadati</taxon>
        <taxon>Pseudomonadota</taxon>
        <taxon>Gammaproteobacteria</taxon>
        <taxon>Pseudomonadales</taxon>
        <taxon>Pseudomonadaceae</taxon>
        <taxon>Pseudomonas</taxon>
    </lineage>
</organism>
<comment type="caution">
    <text evidence="2">The sequence shown here is derived from an EMBL/GenBank/DDBJ whole genome shotgun (WGS) entry which is preliminary data.</text>
</comment>
<dbReference type="SUPFAM" id="SSF109604">
    <property type="entry name" value="HD-domain/PDEase-like"/>
    <property type="match status" value="1"/>
</dbReference>
<evidence type="ECO:0000259" key="1">
    <source>
        <dbReference type="PROSITE" id="PS51833"/>
    </source>
</evidence>
<dbReference type="EMBL" id="JPQT01000102">
    <property type="protein sequence ID" value="KFE51654.1"/>
    <property type="molecule type" value="Genomic_DNA"/>
</dbReference>
<gene>
    <name evidence="2" type="ORF">IV02_11775</name>
</gene>
<dbReference type="Pfam" id="PF08668">
    <property type="entry name" value="HDOD"/>
    <property type="match status" value="1"/>
</dbReference>
<reference evidence="2 3" key="1">
    <citation type="submission" date="2014-07" db="EMBL/GenBank/DDBJ databases">
        <title>Draft Genome Sequences of Environmental Pseudomonas syringae strains.</title>
        <authorList>
            <person name="Baltrus D.A."/>
            <person name="Berge O."/>
            <person name="Morris C."/>
        </authorList>
    </citation>
    <scope>NUCLEOTIDE SEQUENCE [LARGE SCALE GENOMIC DNA]</scope>
    <source>
        <strain evidence="2 3">CEB003</strain>
    </source>
</reference>